<protein>
    <submittedName>
        <fullName evidence="1">Uncharacterized protein</fullName>
    </submittedName>
</protein>
<evidence type="ECO:0000313" key="1">
    <source>
        <dbReference type="EMBL" id="CAK9050414.1"/>
    </source>
</evidence>
<organism evidence="1 2">
    <name type="scientific">Durusdinium trenchii</name>
    <dbReference type="NCBI Taxonomy" id="1381693"/>
    <lineage>
        <taxon>Eukaryota</taxon>
        <taxon>Sar</taxon>
        <taxon>Alveolata</taxon>
        <taxon>Dinophyceae</taxon>
        <taxon>Suessiales</taxon>
        <taxon>Symbiodiniaceae</taxon>
        <taxon>Durusdinium</taxon>
    </lineage>
</organism>
<accession>A0ABP0MFZ1</accession>
<name>A0ABP0MFZ1_9DINO</name>
<proteinExistence type="predicted"/>
<evidence type="ECO:0000313" key="2">
    <source>
        <dbReference type="Proteomes" id="UP001642464"/>
    </source>
</evidence>
<keyword evidence="2" id="KW-1185">Reference proteome</keyword>
<dbReference type="Proteomes" id="UP001642464">
    <property type="component" value="Unassembled WGS sequence"/>
</dbReference>
<comment type="caution">
    <text evidence="1">The sequence shown here is derived from an EMBL/GenBank/DDBJ whole genome shotgun (WGS) entry which is preliminary data.</text>
</comment>
<dbReference type="EMBL" id="CAXAMM010021669">
    <property type="protein sequence ID" value="CAK9050414.1"/>
    <property type="molecule type" value="Genomic_DNA"/>
</dbReference>
<sequence length="92" mass="9815">MPETGSFAIPFGLVATLNKRAEEEGKQVSTALQMALLNCCVTVGQQVCHMVLAAIEDQLPLEKALPCVFILAGVVSWLQGVGLNRAFLALET</sequence>
<gene>
    <name evidence="1" type="ORF">SCF082_LOCUS27812</name>
</gene>
<reference evidence="1 2" key="1">
    <citation type="submission" date="2024-02" db="EMBL/GenBank/DDBJ databases">
        <authorList>
            <person name="Chen Y."/>
            <person name="Shah S."/>
            <person name="Dougan E. K."/>
            <person name="Thang M."/>
            <person name="Chan C."/>
        </authorList>
    </citation>
    <scope>NUCLEOTIDE SEQUENCE [LARGE SCALE GENOMIC DNA]</scope>
</reference>